<evidence type="ECO:0000256" key="2">
    <source>
        <dbReference type="SAM" id="Phobius"/>
    </source>
</evidence>
<dbReference type="AlphaFoldDB" id="A0A8S1D242"/>
<name>A0A8S1D242_9INSE</name>
<evidence type="ECO:0000256" key="1">
    <source>
        <dbReference type="SAM" id="MobiDB-lite"/>
    </source>
</evidence>
<feature type="transmembrane region" description="Helical" evidence="2">
    <location>
        <begin position="153"/>
        <end position="173"/>
    </location>
</feature>
<keyword evidence="3" id="KW-0732">Signal</keyword>
<feature type="compositionally biased region" description="Basic and acidic residues" evidence="1">
    <location>
        <begin position="434"/>
        <end position="444"/>
    </location>
</feature>
<sequence length="452" mass="50221">MRPLVLLTLLVLAVARADQVDQLMLAKLHEKCAEKVDWSCLQEQALKSLVEEDEKPITEYVSGYQVHRVEGLHEGSNRSLEDPDQYLVDRTWDYLKGHELVISFSDLESGARTFSNPIEFLARIARTASANTFLTGFGLGFLAFGLKKLLLPFFIGAQVVKSILLAIFLPTILTSIGKFLGKSGASIFQASAGHGHSGGEDEFDFKDNFDPNYDTSATSNVAAFTNYPQNRRDSLLGSPSYVASGYGSLYGKRPLTQWPFKRPLIPSKFNHFQQVPGHSLIMNGFDPYYSPIVSRLDVVFKQLGYEKKTKECTKRLVCNMYKQPGKFAPYSNLVSAQLSRDLSELQKPVAGGEDSTRFFAYMKAAKDGQEGSDCSAVYPDCDSTEDTPEDQLHYQLDGAKSEQSTLFGAASPPMVKTYHEINKLVQARRLAKQLADEKEKEQRADNSTPASA</sequence>
<feature type="transmembrane region" description="Helical" evidence="2">
    <location>
        <begin position="128"/>
        <end position="146"/>
    </location>
</feature>
<reference evidence="4 5" key="1">
    <citation type="submission" date="2020-04" db="EMBL/GenBank/DDBJ databases">
        <authorList>
            <person name="Alioto T."/>
            <person name="Alioto T."/>
            <person name="Gomez Garrido J."/>
        </authorList>
    </citation>
    <scope>NUCLEOTIDE SEQUENCE [LARGE SCALE GENOMIC DNA]</scope>
</reference>
<comment type="caution">
    <text evidence="4">The sequence shown here is derived from an EMBL/GenBank/DDBJ whole genome shotgun (WGS) entry which is preliminary data.</text>
</comment>
<dbReference type="Proteomes" id="UP000494165">
    <property type="component" value="Unassembled WGS sequence"/>
</dbReference>
<dbReference type="InterPro" id="IPR006631">
    <property type="entry name" value="DM4_12"/>
</dbReference>
<dbReference type="PANTHER" id="PTHR21879:SF25">
    <property type="entry name" value="OSIRIS 24"/>
    <property type="match status" value="1"/>
</dbReference>
<dbReference type="Pfam" id="PF07841">
    <property type="entry name" value="DM4_12"/>
    <property type="match status" value="1"/>
</dbReference>
<keyword evidence="5" id="KW-1185">Reference proteome</keyword>
<evidence type="ECO:0000313" key="5">
    <source>
        <dbReference type="Proteomes" id="UP000494165"/>
    </source>
</evidence>
<evidence type="ECO:0000313" key="4">
    <source>
        <dbReference type="EMBL" id="CAB3374415.1"/>
    </source>
</evidence>
<gene>
    <name evidence="4" type="ORF">CLODIP_2_CD16344</name>
</gene>
<dbReference type="PANTHER" id="PTHR21879">
    <property type="entry name" value="FI03362P-RELATED-RELATED"/>
    <property type="match status" value="1"/>
</dbReference>
<protein>
    <submittedName>
        <fullName evidence="4">Uncharacterized protein</fullName>
    </submittedName>
</protein>
<keyword evidence="2" id="KW-0812">Transmembrane</keyword>
<dbReference type="GO" id="GO:0016020">
    <property type="term" value="C:membrane"/>
    <property type="evidence" value="ECO:0007669"/>
    <property type="project" value="TreeGrafter"/>
</dbReference>
<dbReference type="EMBL" id="CADEPI010000098">
    <property type="protein sequence ID" value="CAB3374415.1"/>
    <property type="molecule type" value="Genomic_DNA"/>
</dbReference>
<keyword evidence="2" id="KW-1133">Transmembrane helix</keyword>
<keyword evidence="2" id="KW-0472">Membrane</keyword>
<organism evidence="4 5">
    <name type="scientific">Cloeon dipterum</name>
    <dbReference type="NCBI Taxonomy" id="197152"/>
    <lineage>
        <taxon>Eukaryota</taxon>
        <taxon>Metazoa</taxon>
        <taxon>Ecdysozoa</taxon>
        <taxon>Arthropoda</taxon>
        <taxon>Hexapoda</taxon>
        <taxon>Insecta</taxon>
        <taxon>Pterygota</taxon>
        <taxon>Palaeoptera</taxon>
        <taxon>Ephemeroptera</taxon>
        <taxon>Pisciforma</taxon>
        <taxon>Baetidae</taxon>
        <taxon>Cloeon</taxon>
    </lineage>
</organism>
<accession>A0A8S1D242</accession>
<evidence type="ECO:0000256" key="3">
    <source>
        <dbReference type="SAM" id="SignalP"/>
    </source>
</evidence>
<proteinExistence type="predicted"/>
<dbReference type="OrthoDB" id="6334967at2759"/>
<feature type="region of interest" description="Disordered" evidence="1">
    <location>
        <begin position="432"/>
        <end position="452"/>
    </location>
</feature>
<feature type="chain" id="PRO_5035935729" evidence="3">
    <location>
        <begin position="18"/>
        <end position="452"/>
    </location>
</feature>
<dbReference type="InterPro" id="IPR012464">
    <property type="entry name" value="DUF1676"/>
</dbReference>
<feature type="signal peptide" evidence="3">
    <location>
        <begin position="1"/>
        <end position="17"/>
    </location>
</feature>